<evidence type="ECO:0000313" key="3">
    <source>
        <dbReference type="Proteomes" id="UP001152604"/>
    </source>
</evidence>
<gene>
    <name evidence="2" type="ORF">MES4922_370020</name>
</gene>
<reference evidence="2" key="1">
    <citation type="submission" date="2022-03" db="EMBL/GenBank/DDBJ databases">
        <authorList>
            <person name="Brunel B."/>
        </authorList>
    </citation>
    <scope>NUCLEOTIDE SEQUENCE</scope>
    <source>
        <strain evidence="2">STM4922sample</strain>
    </source>
</reference>
<evidence type="ECO:0000256" key="1">
    <source>
        <dbReference type="SAM" id="MobiDB-lite"/>
    </source>
</evidence>
<dbReference type="Proteomes" id="UP001152604">
    <property type="component" value="Unassembled WGS sequence"/>
</dbReference>
<organism evidence="2 3">
    <name type="scientific">Mesorhizobium ventifaucium</name>
    <dbReference type="NCBI Taxonomy" id="666020"/>
    <lineage>
        <taxon>Bacteria</taxon>
        <taxon>Pseudomonadati</taxon>
        <taxon>Pseudomonadota</taxon>
        <taxon>Alphaproteobacteria</taxon>
        <taxon>Hyphomicrobiales</taxon>
        <taxon>Phyllobacteriaceae</taxon>
        <taxon>Mesorhizobium</taxon>
    </lineage>
</organism>
<proteinExistence type="predicted"/>
<evidence type="ECO:0000313" key="2">
    <source>
        <dbReference type="EMBL" id="CAH2404752.1"/>
    </source>
</evidence>
<keyword evidence="3" id="KW-1185">Reference proteome</keyword>
<accession>A0ABN8K836</accession>
<name>A0ABN8K836_9HYPH</name>
<comment type="caution">
    <text evidence="2">The sequence shown here is derived from an EMBL/GenBank/DDBJ whole genome shotgun (WGS) entry which is preliminary data.</text>
</comment>
<dbReference type="EMBL" id="CAKXZS010000031">
    <property type="protein sequence ID" value="CAH2404752.1"/>
    <property type="molecule type" value="Genomic_DNA"/>
</dbReference>
<feature type="compositionally biased region" description="Low complexity" evidence="1">
    <location>
        <begin position="80"/>
        <end position="94"/>
    </location>
</feature>
<feature type="compositionally biased region" description="Basic residues" evidence="1">
    <location>
        <begin position="104"/>
        <end position="132"/>
    </location>
</feature>
<dbReference type="RefSeq" id="WP_254027013.1">
    <property type="nucleotide sequence ID" value="NZ_CAKXZS010000031.1"/>
</dbReference>
<sequence>MSKRYATIISDDDGREVVSAIGEFEGAPDVCHGQFEPVAVGVRIGMVRGGPVDAADGFGFAQMSVSVGAVVIARATLKTASGAGKSGSAAAARPDAARLDAVRRARKPKAKPGKRARKKPARPAKNAVKKTAKPAISAGTAG</sequence>
<feature type="region of interest" description="Disordered" evidence="1">
    <location>
        <begin position="80"/>
        <end position="142"/>
    </location>
</feature>
<protein>
    <submittedName>
        <fullName evidence="2">Uncharacterized protein</fullName>
    </submittedName>
</protein>